<proteinExistence type="predicted"/>
<comment type="caution">
    <text evidence="2">The sequence shown here is derived from an EMBL/GenBank/DDBJ whole genome shotgun (WGS) entry which is preliminary data.</text>
</comment>
<dbReference type="EMBL" id="ASPP01007180">
    <property type="protein sequence ID" value="ETO27568.1"/>
    <property type="molecule type" value="Genomic_DNA"/>
</dbReference>
<dbReference type="AlphaFoldDB" id="X6NNQ4"/>
<organism evidence="2 3">
    <name type="scientific">Reticulomyxa filosa</name>
    <dbReference type="NCBI Taxonomy" id="46433"/>
    <lineage>
        <taxon>Eukaryota</taxon>
        <taxon>Sar</taxon>
        <taxon>Rhizaria</taxon>
        <taxon>Retaria</taxon>
        <taxon>Foraminifera</taxon>
        <taxon>Monothalamids</taxon>
        <taxon>Reticulomyxidae</taxon>
        <taxon>Reticulomyxa</taxon>
    </lineage>
</organism>
<feature type="non-terminal residue" evidence="2">
    <location>
        <position position="168"/>
    </location>
</feature>
<feature type="region of interest" description="Disordered" evidence="1">
    <location>
        <begin position="53"/>
        <end position="79"/>
    </location>
</feature>
<evidence type="ECO:0000313" key="2">
    <source>
        <dbReference type="EMBL" id="ETO27568.1"/>
    </source>
</evidence>
<protein>
    <submittedName>
        <fullName evidence="2">Uncharacterized protein</fullName>
    </submittedName>
</protein>
<evidence type="ECO:0000313" key="3">
    <source>
        <dbReference type="Proteomes" id="UP000023152"/>
    </source>
</evidence>
<keyword evidence="3" id="KW-1185">Reference proteome</keyword>
<dbReference type="Proteomes" id="UP000023152">
    <property type="component" value="Unassembled WGS sequence"/>
</dbReference>
<feature type="compositionally biased region" description="Polar residues" evidence="1">
    <location>
        <begin position="53"/>
        <end position="75"/>
    </location>
</feature>
<name>X6NNQ4_RETFI</name>
<sequence length="168" mass="19316">MATDTTDWNYFRTECIRLENEINSKLAEYEKVGITITIFFFTGEPRKIQKVLNNSPNSTPLSHPSSNSLTRNQSQESDKNVQRLIADSDNVLRDVQNLLKLVTYVHIFLKNEFVVAAYVRNHKCLSTLNDTLVDKLDKSESGNTSMEYTLSKCRQMKKDFTGQLNRAE</sequence>
<evidence type="ECO:0000256" key="1">
    <source>
        <dbReference type="SAM" id="MobiDB-lite"/>
    </source>
</evidence>
<gene>
    <name evidence="2" type="ORF">RFI_09564</name>
</gene>
<reference evidence="2 3" key="1">
    <citation type="journal article" date="2013" name="Curr. Biol.">
        <title>The Genome of the Foraminiferan Reticulomyxa filosa.</title>
        <authorList>
            <person name="Glockner G."/>
            <person name="Hulsmann N."/>
            <person name="Schleicher M."/>
            <person name="Noegel A.A."/>
            <person name="Eichinger L."/>
            <person name="Gallinger C."/>
            <person name="Pawlowski J."/>
            <person name="Sierra R."/>
            <person name="Euteneuer U."/>
            <person name="Pillet L."/>
            <person name="Moustafa A."/>
            <person name="Platzer M."/>
            <person name="Groth M."/>
            <person name="Szafranski K."/>
            <person name="Schliwa M."/>
        </authorList>
    </citation>
    <scope>NUCLEOTIDE SEQUENCE [LARGE SCALE GENOMIC DNA]</scope>
</reference>
<accession>X6NNQ4</accession>